<accession>A0A6A5X0T3</accession>
<protein>
    <recommendedName>
        <fullName evidence="4">RlpA-like protein double-psi beta-barrel domain-containing protein</fullName>
    </recommendedName>
</protein>
<proteinExistence type="predicted"/>
<feature type="non-terminal residue" evidence="2">
    <location>
        <position position="1"/>
    </location>
</feature>
<dbReference type="SUPFAM" id="SSF50685">
    <property type="entry name" value="Barwin-like endoglucanases"/>
    <property type="match status" value="1"/>
</dbReference>
<dbReference type="AlphaFoldDB" id="A0A6A5X0T3"/>
<gene>
    <name evidence="2" type="ORF">P154DRAFT_384265</name>
</gene>
<evidence type="ECO:0008006" key="4">
    <source>
        <dbReference type="Google" id="ProtNLM"/>
    </source>
</evidence>
<evidence type="ECO:0000313" key="2">
    <source>
        <dbReference type="EMBL" id="KAF2005025.1"/>
    </source>
</evidence>
<dbReference type="OrthoDB" id="406505at2759"/>
<dbReference type="PANTHER" id="PTHR31836">
    <property type="match status" value="1"/>
</dbReference>
<dbReference type="InterPro" id="IPR051477">
    <property type="entry name" value="Expansin_CellWall"/>
</dbReference>
<dbReference type="Gene3D" id="2.40.40.10">
    <property type="entry name" value="RlpA-like domain"/>
    <property type="match status" value="1"/>
</dbReference>
<dbReference type="Proteomes" id="UP000799779">
    <property type="component" value="Unassembled WGS sequence"/>
</dbReference>
<reference evidence="2" key="1">
    <citation type="journal article" date="2020" name="Stud. Mycol.">
        <title>101 Dothideomycetes genomes: a test case for predicting lifestyles and emergence of pathogens.</title>
        <authorList>
            <person name="Haridas S."/>
            <person name="Albert R."/>
            <person name="Binder M."/>
            <person name="Bloem J."/>
            <person name="Labutti K."/>
            <person name="Salamov A."/>
            <person name="Andreopoulos B."/>
            <person name="Baker S."/>
            <person name="Barry K."/>
            <person name="Bills G."/>
            <person name="Bluhm B."/>
            <person name="Cannon C."/>
            <person name="Castanera R."/>
            <person name="Culley D."/>
            <person name="Daum C."/>
            <person name="Ezra D."/>
            <person name="Gonzalez J."/>
            <person name="Henrissat B."/>
            <person name="Kuo A."/>
            <person name="Liang C."/>
            <person name="Lipzen A."/>
            <person name="Lutzoni F."/>
            <person name="Magnuson J."/>
            <person name="Mondo S."/>
            <person name="Nolan M."/>
            <person name="Ohm R."/>
            <person name="Pangilinan J."/>
            <person name="Park H.-J."/>
            <person name="Ramirez L."/>
            <person name="Alfaro M."/>
            <person name="Sun H."/>
            <person name="Tritt A."/>
            <person name="Yoshinaga Y."/>
            <person name="Zwiers L.-H."/>
            <person name="Turgeon B."/>
            <person name="Goodwin S."/>
            <person name="Spatafora J."/>
            <person name="Crous P."/>
            <person name="Grigoriev I."/>
        </authorList>
    </citation>
    <scope>NUCLEOTIDE SEQUENCE</scope>
    <source>
        <strain evidence="2">CBS 123094</strain>
    </source>
</reference>
<evidence type="ECO:0000313" key="3">
    <source>
        <dbReference type="Proteomes" id="UP000799779"/>
    </source>
</evidence>
<feature type="non-terminal residue" evidence="2">
    <location>
        <position position="97"/>
    </location>
</feature>
<keyword evidence="3" id="KW-1185">Reference proteome</keyword>
<evidence type="ECO:0000256" key="1">
    <source>
        <dbReference type="ARBA" id="ARBA00022729"/>
    </source>
</evidence>
<dbReference type="InterPro" id="IPR036908">
    <property type="entry name" value="RlpA-like_sf"/>
</dbReference>
<sequence>GNLGACGTNLQDSDPVVALSIDAFGASTYDYMTGAATNKWCGQKIMVQYGDREAVPATIMDMCPGCSGDDIDLSPAVWSKVTGVEEMTRYKATWWTV</sequence>
<keyword evidence="1" id="KW-0732">Signal</keyword>
<dbReference type="EMBL" id="ML977565">
    <property type="protein sequence ID" value="KAF2005025.1"/>
    <property type="molecule type" value="Genomic_DNA"/>
</dbReference>
<dbReference type="CDD" id="cd22191">
    <property type="entry name" value="DPBB_RlpA_EXP_N-like"/>
    <property type="match status" value="1"/>
</dbReference>
<name>A0A6A5X0T3_9PLEO</name>
<dbReference type="PANTHER" id="PTHR31836:SF28">
    <property type="entry name" value="SRCR DOMAIN-CONTAINING PROTEIN-RELATED"/>
    <property type="match status" value="1"/>
</dbReference>
<organism evidence="2 3">
    <name type="scientific">Amniculicola lignicola CBS 123094</name>
    <dbReference type="NCBI Taxonomy" id="1392246"/>
    <lineage>
        <taxon>Eukaryota</taxon>
        <taxon>Fungi</taxon>
        <taxon>Dikarya</taxon>
        <taxon>Ascomycota</taxon>
        <taxon>Pezizomycotina</taxon>
        <taxon>Dothideomycetes</taxon>
        <taxon>Pleosporomycetidae</taxon>
        <taxon>Pleosporales</taxon>
        <taxon>Amniculicolaceae</taxon>
        <taxon>Amniculicola</taxon>
    </lineage>
</organism>